<keyword evidence="3" id="KW-1185">Reference proteome</keyword>
<dbReference type="PATRIC" id="fig|52.7.peg.3529"/>
<dbReference type="PANTHER" id="PTHR43000">
    <property type="entry name" value="DTDP-D-GLUCOSE 4,6-DEHYDRATASE-RELATED"/>
    <property type="match status" value="1"/>
</dbReference>
<evidence type="ECO:0000313" key="2">
    <source>
        <dbReference type="EMBL" id="AKT39066.1"/>
    </source>
</evidence>
<dbReference type="InterPro" id="IPR016040">
    <property type="entry name" value="NAD(P)-bd_dom"/>
</dbReference>
<dbReference type="STRING" id="52.CMC5_032130"/>
<organism evidence="2 3">
    <name type="scientific">Chondromyces crocatus</name>
    <dbReference type="NCBI Taxonomy" id="52"/>
    <lineage>
        <taxon>Bacteria</taxon>
        <taxon>Pseudomonadati</taxon>
        <taxon>Myxococcota</taxon>
        <taxon>Polyangia</taxon>
        <taxon>Polyangiales</taxon>
        <taxon>Polyangiaceae</taxon>
        <taxon>Chondromyces</taxon>
    </lineage>
</organism>
<dbReference type="Pfam" id="PF16363">
    <property type="entry name" value="GDP_Man_Dehyd"/>
    <property type="match status" value="1"/>
</dbReference>
<evidence type="ECO:0000313" key="3">
    <source>
        <dbReference type="Proteomes" id="UP000067626"/>
    </source>
</evidence>
<evidence type="ECO:0000259" key="1">
    <source>
        <dbReference type="Pfam" id="PF16363"/>
    </source>
</evidence>
<dbReference type="InterPro" id="IPR036291">
    <property type="entry name" value="NAD(P)-bd_dom_sf"/>
</dbReference>
<dbReference type="Gene3D" id="3.40.50.720">
    <property type="entry name" value="NAD(P)-binding Rossmann-like Domain"/>
    <property type="match status" value="1"/>
</dbReference>
<proteinExistence type="predicted"/>
<dbReference type="AlphaFoldDB" id="A0A0K1EDX9"/>
<gene>
    <name evidence="2" type="ORF">CMC5_032130</name>
</gene>
<feature type="domain" description="NAD(P)-binding" evidence="1">
    <location>
        <begin position="25"/>
        <end position="325"/>
    </location>
</feature>
<protein>
    <submittedName>
        <fullName evidence="2">NAD-dependent dehydratase</fullName>
    </submittedName>
</protein>
<dbReference type="EMBL" id="CP012159">
    <property type="protein sequence ID" value="AKT39066.1"/>
    <property type="molecule type" value="Genomic_DNA"/>
</dbReference>
<dbReference type="CDD" id="cd05257">
    <property type="entry name" value="Arna_like_SDR_e"/>
    <property type="match status" value="1"/>
</dbReference>
<dbReference type="SUPFAM" id="SSF51735">
    <property type="entry name" value="NAD(P)-binding Rossmann-fold domains"/>
    <property type="match status" value="1"/>
</dbReference>
<dbReference type="Proteomes" id="UP000067626">
    <property type="component" value="Chromosome"/>
</dbReference>
<reference evidence="2 3" key="1">
    <citation type="submission" date="2015-07" db="EMBL/GenBank/DDBJ databases">
        <title>Genome analysis of myxobacterium Chondromyces crocatus Cm c5 reveals a high potential for natural compound synthesis and the genetic basis for the loss of fruiting body formation.</title>
        <authorList>
            <person name="Zaburannyi N."/>
            <person name="Bunk B."/>
            <person name="Maier J."/>
            <person name="Overmann J."/>
            <person name="Mueller R."/>
        </authorList>
    </citation>
    <scope>NUCLEOTIDE SEQUENCE [LARGE SCALE GENOMIC DNA]</scope>
    <source>
        <strain evidence="2 3">Cm c5</strain>
    </source>
</reference>
<sequence>MTRDVASATDATVSDSYYAGRHVAVTGAGGFIGSHLCEALVRAGARVRALARYTSGSRRGHLERLPSEVLREIDVRFGNVEDAASVRALTKGGDVVFHLAALIGIPYSYAAPHQYVATNVQGTLNVLEAAREHGARVVHTSTSETYGTARYTPIDEAHPLTGQSPYAATKIGADKLAESYHLSFGLEVATIRPFNTYGPRQSARAIIPTVMAQLASGASVLRVGSTSPVRDLNYVTDTVAGFLAVGASDRAVGQTLNVGSGRAVSIGELIEIIFQVTGRRAELQTDETRVRPDASEVLVLLSDHRRATELVGYAPQMSLEEGLARTYAFIQEHLSDYRPDEYAV</sequence>
<dbReference type="GO" id="GO:0016831">
    <property type="term" value="F:carboxy-lyase activity"/>
    <property type="evidence" value="ECO:0007669"/>
    <property type="project" value="InterPro"/>
</dbReference>
<dbReference type="InterPro" id="IPR045869">
    <property type="entry name" value="Arna-like_SDR_e"/>
</dbReference>
<accession>A0A0K1EDX9</accession>
<dbReference type="Gene3D" id="3.90.25.10">
    <property type="entry name" value="UDP-galactose 4-epimerase, domain 1"/>
    <property type="match status" value="1"/>
</dbReference>
<name>A0A0K1EDX9_CHOCO</name>
<dbReference type="KEGG" id="ccro:CMC5_032130"/>